<keyword evidence="2" id="KW-1185">Reference proteome</keyword>
<gene>
    <name evidence="1" type="ORF">DFA_01623</name>
</gene>
<protein>
    <submittedName>
        <fullName evidence="1">Uncharacterized protein</fullName>
    </submittedName>
</protein>
<dbReference type="RefSeq" id="XP_004359587.1">
    <property type="nucleotide sequence ID" value="XM_004359530.1"/>
</dbReference>
<organism evidence="1 2">
    <name type="scientific">Cavenderia fasciculata</name>
    <name type="common">Slime mold</name>
    <name type="synonym">Dictyostelium fasciculatum</name>
    <dbReference type="NCBI Taxonomy" id="261658"/>
    <lineage>
        <taxon>Eukaryota</taxon>
        <taxon>Amoebozoa</taxon>
        <taxon>Evosea</taxon>
        <taxon>Eumycetozoa</taxon>
        <taxon>Dictyostelia</taxon>
        <taxon>Acytosteliales</taxon>
        <taxon>Cavenderiaceae</taxon>
        <taxon>Cavenderia</taxon>
    </lineage>
</organism>
<sequence length="63" mass="6893">MSCSSPKNLKSTFGWARFKAVALCYKINHNIQDRNTKGKLVYSLLLNTSSTSTSTSTSSTTTN</sequence>
<evidence type="ECO:0000313" key="2">
    <source>
        <dbReference type="Proteomes" id="UP000007797"/>
    </source>
</evidence>
<dbReference type="EMBL" id="GL883010">
    <property type="protein sequence ID" value="EGG21737.1"/>
    <property type="molecule type" value="Genomic_DNA"/>
</dbReference>
<evidence type="ECO:0000313" key="1">
    <source>
        <dbReference type="EMBL" id="EGG21737.1"/>
    </source>
</evidence>
<reference evidence="2" key="1">
    <citation type="journal article" date="2011" name="Genome Res.">
        <title>Phylogeny-wide analysis of social amoeba genomes highlights ancient origins for complex intercellular communication.</title>
        <authorList>
            <person name="Heidel A.J."/>
            <person name="Lawal H.M."/>
            <person name="Felder M."/>
            <person name="Schilde C."/>
            <person name="Helps N.R."/>
            <person name="Tunggal B."/>
            <person name="Rivero F."/>
            <person name="John U."/>
            <person name="Schleicher M."/>
            <person name="Eichinger L."/>
            <person name="Platzer M."/>
            <person name="Noegel A.A."/>
            <person name="Schaap P."/>
            <person name="Gloeckner G."/>
        </authorList>
    </citation>
    <scope>NUCLEOTIDE SEQUENCE [LARGE SCALE GENOMIC DNA]</scope>
    <source>
        <strain evidence="2">SH3</strain>
    </source>
</reference>
<name>F4PTR7_CACFS</name>
<proteinExistence type="predicted"/>
<accession>F4PTR7</accession>
<dbReference type="AlphaFoldDB" id="F4PTR7"/>
<dbReference type="KEGG" id="dfa:DFA_01623"/>
<dbReference type="GeneID" id="14872914"/>
<dbReference type="Proteomes" id="UP000007797">
    <property type="component" value="Unassembled WGS sequence"/>
</dbReference>